<dbReference type="GO" id="GO:0016747">
    <property type="term" value="F:acyltransferase activity, transferring groups other than amino-acyl groups"/>
    <property type="evidence" value="ECO:0007669"/>
    <property type="project" value="InterPro"/>
</dbReference>
<proteinExistence type="predicted"/>
<feature type="region of interest" description="Disordered" evidence="1">
    <location>
        <begin position="1"/>
        <end position="20"/>
    </location>
</feature>
<accession>A0A6I4SZG6</accession>
<dbReference type="InterPro" id="IPR013653">
    <property type="entry name" value="GCN5-like_dom"/>
</dbReference>
<feature type="domain" description="N-acetyltransferase" evidence="2">
    <location>
        <begin position="167"/>
        <end position="298"/>
    </location>
</feature>
<organism evidence="3 4">
    <name type="scientific">Croceibacterium salegens</name>
    <dbReference type="NCBI Taxonomy" id="1737568"/>
    <lineage>
        <taxon>Bacteria</taxon>
        <taxon>Pseudomonadati</taxon>
        <taxon>Pseudomonadota</taxon>
        <taxon>Alphaproteobacteria</taxon>
        <taxon>Sphingomonadales</taxon>
        <taxon>Erythrobacteraceae</taxon>
        <taxon>Croceibacterium</taxon>
    </lineage>
</organism>
<dbReference type="Proteomes" id="UP000433652">
    <property type="component" value="Unassembled WGS sequence"/>
</dbReference>
<feature type="region of interest" description="Disordered" evidence="1">
    <location>
        <begin position="26"/>
        <end position="52"/>
    </location>
</feature>
<dbReference type="Pfam" id="PF08445">
    <property type="entry name" value="FR47"/>
    <property type="match status" value="1"/>
</dbReference>
<name>A0A6I4SZG6_9SPHN</name>
<keyword evidence="4" id="KW-1185">Reference proteome</keyword>
<dbReference type="InterPro" id="IPR016181">
    <property type="entry name" value="Acyl_CoA_acyltransferase"/>
</dbReference>
<protein>
    <submittedName>
        <fullName evidence="3">GNAT family N-acetyltransferase</fullName>
    </submittedName>
</protein>
<keyword evidence="3" id="KW-0808">Transferase</keyword>
<feature type="compositionally biased region" description="Basic and acidic residues" evidence="1">
    <location>
        <begin position="42"/>
        <end position="51"/>
    </location>
</feature>
<gene>
    <name evidence="3" type="ORF">GRI89_16990</name>
</gene>
<evidence type="ECO:0000313" key="3">
    <source>
        <dbReference type="EMBL" id="MXO61243.1"/>
    </source>
</evidence>
<evidence type="ECO:0000313" key="4">
    <source>
        <dbReference type="Proteomes" id="UP000433652"/>
    </source>
</evidence>
<comment type="caution">
    <text evidence="3">The sequence shown here is derived from an EMBL/GenBank/DDBJ whole genome shotgun (WGS) entry which is preliminary data.</text>
</comment>
<dbReference type="InterPro" id="IPR000182">
    <property type="entry name" value="GNAT_dom"/>
</dbReference>
<dbReference type="AlphaFoldDB" id="A0A6I4SZG6"/>
<dbReference type="PROSITE" id="PS51186">
    <property type="entry name" value="GNAT"/>
    <property type="match status" value="1"/>
</dbReference>
<dbReference type="OrthoDB" id="9797456at2"/>
<dbReference type="Gene3D" id="3.40.630.30">
    <property type="match status" value="1"/>
</dbReference>
<evidence type="ECO:0000256" key="1">
    <source>
        <dbReference type="SAM" id="MobiDB-lite"/>
    </source>
</evidence>
<evidence type="ECO:0000259" key="2">
    <source>
        <dbReference type="PROSITE" id="PS51186"/>
    </source>
</evidence>
<dbReference type="EMBL" id="WTYM01000059">
    <property type="protein sequence ID" value="MXO61243.1"/>
    <property type="molecule type" value="Genomic_DNA"/>
</dbReference>
<dbReference type="CDD" id="cd04301">
    <property type="entry name" value="NAT_SF"/>
    <property type="match status" value="1"/>
</dbReference>
<dbReference type="SUPFAM" id="SSF55729">
    <property type="entry name" value="Acyl-CoA N-acyltransferases (Nat)"/>
    <property type="match status" value="1"/>
</dbReference>
<reference evidence="3 4" key="1">
    <citation type="submission" date="2019-12" db="EMBL/GenBank/DDBJ databases">
        <title>Genomic-based taxomic classification of the family Erythrobacteraceae.</title>
        <authorList>
            <person name="Xu L."/>
        </authorList>
    </citation>
    <scope>NUCLEOTIDE SEQUENCE [LARGE SCALE GENOMIC DNA]</scope>
    <source>
        <strain evidence="3 4">MCCC 1K01500</strain>
    </source>
</reference>
<sequence>MGQFRPFGRAAGGRLSRPLHLGHRLAASQHAGRNSRRRPYRRHDPARRPDGRAAAQAARCQSGAALLVGLDPLARPAWAALSGPQAHLAEINGRARRFRYDVNAIIACEDDGAKAVADQFALLAPGERVFAVQVADIPDVPGLTTVLCRPAVQMILEESEAGFEAEVDFELLGEDDVDAMLELAELTQPGPFRRETCRVGQFIGLRREGRLVAMAGERMRIPGYCEVSGVCTHPDARGEGLASRLSAYKAREILARGEIPFLHAWQDNCAAIRIYERLGFRIARQMNVTVFERPVVAK</sequence>